<feature type="repeat" description="WD" evidence="13">
    <location>
        <begin position="103"/>
        <end position="143"/>
    </location>
</feature>
<dbReference type="STRING" id="599839.J4GQR0"/>
<dbReference type="Gene3D" id="1.10.238.10">
    <property type="entry name" value="EF-hand"/>
    <property type="match status" value="1"/>
</dbReference>
<dbReference type="GeneID" id="24098086"/>
<keyword evidence="10 16" id="KW-1133">Transmembrane helix</keyword>
<dbReference type="PROSITE" id="PS00018">
    <property type="entry name" value="EF_HAND_1"/>
    <property type="match status" value="1"/>
</dbReference>
<dbReference type="RefSeq" id="XP_012182458.1">
    <property type="nucleotide sequence ID" value="XM_012327068.1"/>
</dbReference>
<protein>
    <recommendedName>
        <fullName evidence="17">EF-hand domain-containing protein</fullName>
    </recommendedName>
</protein>
<feature type="compositionally biased region" description="Polar residues" evidence="15">
    <location>
        <begin position="339"/>
        <end position="351"/>
    </location>
</feature>
<keyword evidence="3" id="KW-0813">Transport</keyword>
<evidence type="ECO:0000256" key="9">
    <source>
        <dbReference type="ARBA" id="ARBA00022837"/>
    </source>
</evidence>
<feature type="repeat" description="WD" evidence="13">
    <location>
        <begin position="273"/>
        <end position="307"/>
    </location>
</feature>
<dbReference type="SUPFAM" id="SSF50978">
    <property type="entry name" value="WD40 repeat-like"/>
    <property type="match status" value="1"/>
</dbReference>
<feature type="repeat" description="WD" evidence="13">
    <location>
        <begin position="153"/>
        <end position="185"/>
    </location>
</feature>
<evidence type="ECO:0000256" key="6">
    <source>
        <dbReference type="ARBA" id="ARBA00022723"/>
    </source>
</evidence>
<dbReference type="Pfam" id="PF00153">
    <property type="entry name" value="Mito_carr"/>
    <property type="match status" value="3"/>
</dbReference>
<evidence type="ECO:0000313" key="19">
    <source>
        <dbReference type="Proteomes" id="UP000006352"/>
    </source>
</evidence>
<dbReference type="SUPFAM" id="SSF47473">
    <property type="entry name" value="EF-hand"/>
    <property type="match status" value="1"/>
</dbReference>
<dbReference type="Proteomes" id="UP000006352">
    <property type="component" value="Unassembled WGS sequence"/>
</dbReference>
<evidence type="ECO:0000256" key="11">
    <source>
        <dbReference type="ARBA" id="ARBA00023128"/>
    </source>
</evidence>
<dbReference type="PROSITE" id="PS50222">
    <property type="entry name" value="EF_HAND_2"/>
    <property type="match status" value="1"/>
</dbReference>
<feature type="repeat" description="WD" evidence="13">
    <location>
        <begin position="17"/>
        <end position="58"/>
    </location>
</feature>
<keyword evidence="19" id="KW-1185">Reference proteome</keyword>
<proteinExistence type="inferred from homology"/>
<feature type="domain" description="EF-hand" evidence="17">
    <location>
        <begin position="1091"/>
        <end position="1127"/>
    </location>
</feature>
<feature type="region of interest" description="Disordered" evidence="15">
    <location>
        <begin position="1193"/>
        <end position="1238"/>
    </location>
</feature>
<evidence type="ECO:0000256" key="2">
    <source>
        <dbReference type="ARBA" id="ARBA00006375"/>
    </source>
</evidence>
<feature type="repeat" description="Solcar" evidence="14">
    <location>
        <begin position="1456"/>
        <end position="1545"/>
    </location>
</feature>
<feature type="region of interest" description="Disordered" evidence="15">
    <location>
        <begin position="314"/>
        <end position="396"/>
    </location>
</feature>
<evidence type="ECO:0000256" key="10">
    <source>
        <dbReference type="ARBA" id="ARBA00022989"/>
    </source>
</evidence>
<dbReference type="PROSITE" id="PS50082">
    <property type="entry name" value="WD_REPEATS_2"/>
    <property type="match status" value="6"/>
</dbReference>
<evidence type="ECO:0000259" key="17">
    <source>
        <dbReference type="PROSITE" id="PS50222"/>
    </source>
</evidence>
<dbReference type="InterPro" id="IPR015943">
    <property type="entry name" value="WD40/YVTN_repeat-like_dom_sf"/>
</dbReference>
<feature type="repeat" description="Solcar" evidence="14">
    <location>
        <begin position="1361"/>
        <end position="1446"/>
    </location>
</feature>
<dbReference type="Gene3D" id="2.130.10.10">
    <property type="entry name" value="YVTN repeat-like/Quinoprotein amine dehydrogenase"/>
    <property type="match status" value="3"/>
</dbReference>
<dbReference type="FunFam" id="1.50.40.10:FF:000016">
    <property type="entry name" value="Solute carrier family 25 member 23"/>
    <property type="match status" value="1"/>
</dbReference>
<feature type="repeat" description="WD" evidence="13">
    <location>
        <begin position="60"/>
        <end position="101"/>
    </location>
</feature>
<dbReference type="GO" id="GO:0005743">
    <property type="term" value="C:mitochondrial inner membrane"/>
    <property type="evidence" value="ECO:0007669"/>
    <property type="project" value="UniProtKB-SubCell"/>
</dbReference>
<dbReference type="PANTHER" id="PTHR24089">
    <property type="entry name" value="SOLUTE CARRIER FAMILY 25"/>
    <property type="match status" value="1"/>
</dbReference>
<feature type="transmembrane region" description="Helical" evidence="16">
    <location>
        <begin position="1517"/>
        <end position="1539"/>
    </location>
</feature>
<dbReference type="InterPro" id="IPR019775">
    <property type="entry name" value="WD40_repeat_CS"/>
</dbReference>
<dbReference type="InterPro" id="IPR036322">
    <property type="entry name" value="WD40_repeat_dom_sf"/>
</dbReference>
<keyword evidence="11" id="KW-0496">Mitochondrion</keyword>
<evidence type="ECO:0000256" key="12">
    <source>
        <dbReference type="ARBA" id="ARBA00023136"/>
    </source>
</evidence>
<dbReference type="PROSITE" id="PS50920">
    <property type="entry name" value="SOLCAR"/>
    <property type="match status" value="3"/>
</dbReference>
<dbReference type="Pfam" id="PF00400">
    <property type="entry name" value="WD40"/>
    <property type="match status" value="6"/>
</dbReference>
<dbReference type="PROSITE" id="PS00678">
    <property type="entry name" value="WD_REPEATS_1"/>
    <property type="match status" value="2"/>
</dbReference>
<feature type="region of interest" description="Disordered" evidence="15">
    <location>
        <begin position="543"/>
        <end position="562"/>
    </location>
</feature>
<dbReference type="GO" id="GO:0055085">
    <property type="term" value="P:transmembrane transport"/>
    <property type="evidence" value="ECO:0007669"/>
    <property type="project" value="InterPro"/>
</dbReference>
<gene>
    <name evidence="18" type="ORF">FIBRA_05297</name>
</gene>
<dbReference type="InterPro" id="IPR018247">
    <property type="entry name" value="EF_Hand_1_Ca_BS"/>
</dbReference>
<dbReference type="InterPro" id="IPR002048">
    <property type="entry name" value="EF_hand_dom"/>
</dbReference>
<feature type="region of interest" description="Disordered" evidence="15">
    <location>
        <begin position="410"/>
        <end position="433"/>
    </location>
</feature>
<evidence type="ECO:0000256" key="1">
    <source>
        <dbReference type="ARBA" id="ARBA00004448"/>
    </source>
</evidence>
<evidence type="ECO:0000256" key="14">
    <source>
        <dbReference type="PROSITE-ProRule" id="PRU00282"/>
    </source>
</evidence>
<feature type="compositionally biased region" description="Basic and acidic residues" evidence="15">
    <location>
        <begin position="1212"/>
        <end position="1223"/>
    </location>
</feature>
<keyword evidence="9" id="KW-0106">Calcium</keyword>
<dbReference type="CDD" id="cd00200">
    <property type="entry name" value="WD40"/>
    <property type="match status" value="1"/>
</dbReference>
<feature type="transmembrane region" description="Helical" evidence="16">
    <location>
        <begin position="1456"/>
        <end position="1477"/>
    </location>
</feature>
<comment type="similarity">
    <text evidence="2">Belongs to the mitochondrial carrier (TC 2.A.29) family.</text>
</comment>
<evidence type="ECO:0000256" key="8">
    <source>
        <dbReference type="ARBA" id="ARBA00022792"/>
    </source>
</evidence>
<comment type="subcellular location">
    <subcellularLocation>
        <location evidence="1">Mitochondrion inner membrane</location>
        <topology evidence="1">Multi-pass membrane protein</topology>
    </subcellularLocation>
</comment>
<keyword evidence="6" id="KW-0479">Metal-binding</keyword>
<evidence type="ECO:0000256" key="13">
    <source>
        <dbReference type="PROSITE-ProRule" id="PRU00221"/>
    </source>
</evidence>
<evidence type="ECO:0000256" key="16">
    <source>
        <dbReference type="SAM" id="Phobius"/>
    </source>
</evidence>
<dbReference type="EMBL" id="HE797103">
    <property type="protein sequence ID" value="CCM03175.1"/>
    <property type="molecule type" value="Genomic_DNA"/>
</dbReference>
<dbReference type="SUPFAM" id="SSF103506">
    <property type="entry name" value="Mitochondrial carrier"/>
    <property type="match status" value="1"/>
</dbReference>
<accession>J4GQR0</accession>
<sequence length="1548" mass="171258">MPPATSEFDDVKPSRYFVGDAEPLTCVAFFPDSKTIISGSYESRIRLWNVASGEQIGEPLRGHKVAVFTVAVSRDGTKFASGGGDGKVLIWNAATRVQATKPIQAYSNWVKCVAFSPDGTRLASIAGKIVRIWDVETGALVMEIESWTQEGHVAFSPDGSKIAAVSSFDKSVRVWSTSTGEAAISPLAGHENVVQTVAWFPDGHRLITASRDATIRIWDLNAGSQIGDPLGGYLTWMPTSASVSPDGNIIAAVCGEDRIRLWNATTRERIGRVLWHASPIQCMAFSPNSCFIASGCGDKKICLWDIRDVIPNGSDSSRPLPALEPLEDNRDAQAVPSGFKSTTMNSLSSKRQIGPERDPSQAPPSAMSHEHLQKPASKAKAEAETSSPVSEHGCFSGLPQRWKKSLSFWNNTKQPEGDEPHQVSPASALVGPQQKVPHSDIQGAAQDVLDELGRYTTNEIPIRLIHLPTMELVGRDFVRSHFLGRINEISESVIAKEQRSCVPPYTREKAVSMLVEDRVKYGILSHRWLNTGEPSYQDMMERSLRTSQNQSEGGRRTMKTAASGEERSLGYRKLLGCCEEAKRLGLDFLWSDTCCIDKTSSAELDESIRSMFRWYRNSTICIVYLGQTTVMEDMRADEWFLRGWTLQELLAPRTMKFFNKEWQPLTEEEDDKEEDTPILTILHEITGIPEIDIEDFSPAPQNVDKRMTWAAPRKTTRAEDAAYSLMGIFDVSLQIAYGEGGERAFSRLIEAIMQAGGDTSVLNWAGHPAKHHASRGLPASPASYVGHPDIVQIGRLDISLTSRGLRVPLIILPLEITNKPKFDGRPVKGLKFRCPDHEIGDVNIDSGDYPFRTESRYYALGIFHYIPAEDGSNPGLPKQIAAYLLERNEVPAQDSTLIGLSRHYRSTDDGWRRIPTAFIYLELPGVPDFASLCTTPSPAIDISYSRPLHLKGDHVESFVSMSPSNRDVFEASLSGAQDRSYIPRLRSDPLEYHTIPHNLQEFRAQEGPERRERRLRKLWSRLPKRTSPETELDDCVAEAYPVKSDGVLTPEGARKLQEMYEAELCGRCGAHTRGFLHRSCSWSEFLKYADAKEAELWHIFNDELDVDGNGRLDTQELIEALQKAGVHLSTSTIADFMTFLTLSPHAHAVSFAEFRDFFLLLPRRASPSEIFRYYEVRRATDDQARGAARVTMEGDVSLSAEDMSSSRPPLQAEEHASIPVDHDTPDDDEYESEEDAIEDGSEHHWLEGSTAAKFLLAGGFAGGVSRTCTAPFDRLKIFLITRPPDLGGVALDSKAPVRGVKAIGSAVARIYAEGGVRAFWTGNGLSVAKILPESAIKFLAYESSKRMFAKYWDHVDDPREISGVSRFLSGGMGGISSQLSIYPIETLKTQMMSSTGEHKRTLLSAARRVWALGGIRAFYRGLTIGLVGVFPYSAIDMSTFEALKLAYLRSTRKDEPGVLALLAFGSVSGSIGATSVYPLNLVRTRLQASGSSGHPQRYSGIMDVVRKTYARDGWRGFYRGLLPTLAKVVPAVSISYVVYESSKKKLGV</sequence>
<feature type="repeat" description="WD" evidence="13">
    <location>
        <begin position="187"/>
        <end position="228"/>
    </location>
</feature>
<keyword evidence="5 14" id="KW-0812">Transmembrane</keyword>
<dbReference type="InterPro" id="IPR011992">
    <property type="entry name" value="EF-hand-dom_pair"/>
</dbReference>
<name>J4GQR0_9APHY</name>
<feature type="compositionally biased region" description="Acidic residues" evidence="15">
    <location>
        <begin position="1224"/>
        <end position="1238"/>
    </location>
</feature>
<evidence type="ECO:0000313" key="18">
    <source>
        <dbReference type="EMBL" id="CCM03175.1"/>
    </source>
</evidence>
<dbReference type="GO" id="GO:0005509">
    <property type="term" value="F:calcium ion binding"/>
    <property type="evidence" value="ECO:0007669"/>
    <property type="project" value="InterPro"/>
</dbReference>
<keyword evidence="7" id="KW-0677">Repeat</keyword>
<dbReference type="Gene3D" id="1.50.40.10">
    <property type="entry name" value="Mitochondrial carrier domain"/>
    <property type="match status" value="1"/>
</dbReference>
<dbReference type="InterPro" id="IPR001680">
    <property type="entry name" value="WD40_rpt"/>
</dbReference>
<dbReference type="OrthoDB" id="270584at2759"/>
<dbReference type="InterPro" id="IPR018108">
    <property type="entry name" value="MCP_transmembrane"/>
</dbReference>
<dbReference type="InterPro" id="IPR023395">
    <property type="entry name" value="MCP_dom_sf"/>
</dbReference>
<dbReference type="InterPro" id="IPR002067">
    <property type="entry name" value="MCP"/>
</dbReference>
<feature type="repeat" description="Solcar" evidence="14">
    <location>
        <begin position="1249"/>
        <end position="1347"/>
    </location>
</feature>
<dbReference type="Pfam" id="PF06985">
    <property type="entry name" value="HET"/>
    <property type="match status" value="1"/>
</dbReference>
<dbReference type="InterPro" id="IPR020472">
    <property type="entry name" value="WD40_PAC1"/>
</dbReference>
<keyword evidence="8" id="KW-0999">Mitochondrion inner membrane</keyword>
<evidence type="ECO:0000256" key="3">
    <source>
        <dbReference type="ARBA" id="ARBA00022448"/>
    </source>
</evidence>
<dbReference type="SMART" id="SM00320">
    <property type="entry name" value="WD40"/>
    <property type="match status" value="7"/>
</dbReference>
<feature type="compositionally biased region" description="Basic and acidic residues" evidence="15">
    <location>
        <begin position="368"/>
        <end position="383"/>
    </location>
</feature>
<evidence type="ECO:0000256" key="15">
    <source>
        <dbReference type="SAM" id="MobiDB-lite"/>
    </source>
</evidence>
<evidence type="ECO:0000256" key="5">
    <source>
        <dbReference type="ARBA" id="ARBA00022692"/>
    </source>
</evidence>
<evidence type="ECO:0000256" key="7">
    <source>
        <dbReference type="ARBA" id="ARBA00022737"/>
    </source>
</evidence>
<dbReference type="HOGENOM" id="CLU_246487_0_0_1"/>
<keyword evidence="4 13" id="KW-0853">WD repeat</keyword>
<evidence type="ECO:0000256" key="4">
    <source>
        <dbReference type="ARBA" id="ARBA00022574"/>
    </source>
</evidence>
<organism evidence="18 19">
    <name type="scientific">Fibroporia radiculosa</name>
    <dbReference type="NCBI Taxonomy" id="599839"/>
    <lineage>
        <taxon>Eukaryota</taxon>
        <taxon>Fungi</taxon>
        <taxon>Dikarya</taxon>
        <taxon>Basidiomycota</taxon>
        <taxon>Agaricomycotina</taxon>
        <taxon>Agaricomycetes</taxon>
        <taxon>Polyporales</taxon>
        <taxon>Fibroporiaceae</taxon>
        <taxon>Fibroporia</taxon>
    </lineage>
</organism>
<dbReference type="PRINTS" id="PR00926">
    <property type="entry name" value="MITOCARRIER"/>
</dbReference>
<dbReference type="InParanoid" id="J4GQR0"/>
<keyword evidence="12 14" id="KW-0472">Membrane</keyword>
<dbReference type="PROSITE" id="PS50294">
    <property type="entry name" value="WD_REPEATS_REGION"/>
    <property type="match status" value="4"/>
</dbReference>
<dbReference type="InterPro" id="IPR010730">
    <property type="entry name" value="HET"/>
</dbReference>
<reference evidence="18 19" key="1">
    <citation type="journal article" date="2012" name="Appl. Environ. Microbiol.">
        <title>Short-read sequencing for genomic analysis of the brown rot fungus Fibroporia radiculosa.</title>
        <authorList>
            <person name="Tang J.D."/>
            <person name="Perkins A.D."/>
            <person name="Sonstegard T.S."/>
            <person name="Schroeder S.G."/>
            <person name="Burgess S.C."/>
            <person name="Diehl S.V."/>
        </authorList>
    </citation>
    <scope>NUCLEOTIDE SEQUENCE [LARGE SCALE GENOMIC DNA]</scope>
    <source>
        <strain evidence="18 19">TFFH 294</strain>
    </source>
</reference>
<dbReference type="PRINTS" id="PR00320">
    <property type="entry name" value="GPROTEINBRPT"/>
</dbReference>